<feature type="binding site" evidence="9">
    <location>
        <begin position="182"/>
        <end position="186"/>
    </location>
    <ligand>
        <name>ATP</name>
        <dbReference type="ChEBI" id="CHEBI:30616"/>
    </ligand>
</feature>
<comment type="caution">
    <text evidence="11">The sequence shown here is derived from an EMBL/GenBank/DDBJ whole genome shotgun (WGS) entry which is preliminary data.</text>
</comment>
<dbReference type="PRINTS" id="PR00471">
    <property type="entry name" value="ACETATEKNASE"/>
</dbReference>
<sequence>MNDALLLTLNLGSSTLKVACFGGLRAHRAQPLGRVELDLGAADGPDALLTRAAAALGLPRAPAWVAHRIVHGGDATRPRPLDEEELARLHALAPLAPIHQPGALALVGRACALWPAARQFGVYDTAWHATLPEAVRRLPVPEAWHALGVRRYGFHGLAFAAAMRALTALAADAAQARVVLAHLGGGSSLCAVAAGRSVDTTMGMTPLDGLPMSTRSGSLDPGALLFLMRRHAMREDALEHALYRDSGLRGLSGSSGDVRELLRSPEPAARLALDVFARRVAQGIAAMGTSLGGIDHLVFSGGIGARSAAVRAMIAARLAWLGIGLDAQANAGGAARLNHADAPVAVWQVEVDEQAEMATECAAAAADGTLALD</sequence>
<evidence type="ECO:0000256" key="2">
    <source>
        <dbReference type="ARBA" id="ARBA00022490"/>
    </source>
</evidence>
<dbReference type="GO" id="GO:0005829">
    <property type="term" value="C:cytosol"/>
    <property type="evidence" value="ECO:0007669"/>
    <property type="project" value="TreeGrafter"/>
</dbReference>
<keyword evidence="12" id="KW-1185">Reference proteome</keyword>
<dbReference type="PANTHER" id="PTHR21060:SF21">
    <property type="entry name" value="ACETATE KINASE"/>
    <property type="match status" value="1"/>
</dbReference>
<dbReference type="GO" id="GO:0005524">
    <property type="term" value="F:ATP binding"/>
    <property type="evidence" value="ECO:0007669"/>
    <property type="project" value="UniProtKB-KW"/>
</dbReference>
<evidence type="ECO:0000256" key="4">
    <source>
        <dbReference type="ARBA" id="ARBA00022723"/>
    </source>
</evidence>
<accession>A0A918Z2T5</accession>
<comment type="similarity">
    <text evidence="1 9 10">Belongs to the acetokinase family.</text>
</comment>
<dbReference type="GO" id="GO:0008776">
    <property type="term" value="F:acetate kinase activity"/>
    <property type="evidence" value="ECO:0007669"/>
    <property type="project" value="UniProtKB-UniRule"/>
</dbReference>
<dbReference type="InterPro" id="IPR004372">
    <property type="entry name" value="Ac/propionate_kinase"/>
</dbReference>
<evidence type="ECO:0000256" key="6">
    <source>
        <dbReference type="ARBA" id="ARBA00022777"/>
    </source>
</evidence>
<dbReference type="PANTHER" id="PTHR21060">
    <property type="entry name" value="ACETATE KINASE"/>
    <property type="match status" value="1"/>
</dbReference>
<feature type="binding site" evidence="9">
    <location>
        <begin position="257"/>
        <end position="259"/>
    </location>
    <ligand>
        <name>ATP</name>
        <dbReference type="ChEBI" id="CHEBI:30616"/>
    </ligand>
</feature>
<dbReference type="PIRSF" id="PIRSF000722">
    <property type="entry name" value="Acetate_prop_kin"/>
    <property type="match status" value="1"/>
</dbReference>
<evidence type="ECO:0000313" key="11">
    <source>
        <dbReference type="EMBL" id="GHE34303.1"/>
    </source>
</evidence>
<feature type="site" description="Transition state stabilizer" evidence="9">
    <location>
        <position position="155"/>
    </location>
</feature>
<feature type="active site" description="Proton donor/acceptor" evidence="9">
    <location>
        <position position="124"/>
    </location>
</feature>
<keyword evidence="3 9" id="KW-0808">Transferase</keyword>
<dbReference type="GO" id="GO:0006083">
    <property type="term" value="P:acetate metabolic process"/>
    <property type="evidence" value="ECO:0007669"/>
    <property type="project" value="TreeGrafter"/>
</dbReference>
<dbReference type="Gene3D" id="3.30.420.40">
    <property type="match status" value="2"/>
</dbReference>
<keyword evidence="2 9" id="KW-0963">Cytoplasm</keyword>
<dbReference type="EC" id="2.7.2.1" evidence="9"/>
<keyword evidence="4 9" id="KW-0479">Metal-binding</keyword>
<reference evidence="11" key="2">
    <citation type="submission" date="2020-09" db="EMBL/GenBank/DDBJ databases">
        <authorList>
            <person name="Sun Q."/>
            <person name="Kim S."/>
        </authorList>
    </citation>
    <scope>NUCLEOTIDE SEQUENCE</scope>
    <source>
        <strain evidence="11">KCTC 32020</strain>
    </source>
</reference>
<evidence type="ECO:0000256" key="10">
    <source>
        <dbReference type="RuleBase" id="RU003835"/>
    </source>
</evidence>
<dbReference type="PROSITE" id="PS01075">
    <property type="entry name" value="ACETATE_KINASE_1"/>
    <property type="match status" value="1"/>
</dbReference>
<dbReference type="Proteomes" id="UP000636453">
    <property type="component" value="Unassembled WGS sequence"/>
</dbReference>
<comment type="subcellular location">
    <subcellularLocation>
        <location evidence="9">Cytoplasm</location>
    </subcellularLocation>
</comment>
<keyword evidence="7 9" id="KW-0067">ATP-binding</keyword>
<evidence type="ECO:0000313" key="12">
    <source>
        <dbReference type="Proteomes" id="UP000636453"/>
    </source>
</evidence>
<dbReference type="OrthoDB" id="9802453at2"/>
<keyword evidence="5 9" id="KW-0547">Nucleotide-binding</keyword>
<keyword evidence="6 9" id="KW-0418">Kinase</keyword>
<dbReference type="AlphaFoldDB" id="A0A918Z2T5"/>
<dbReference type="PROSITE" id="PS01076">
    <property type="entry name" value="ACETATE_KINASE_2"/>
    <property type="match status" value="1"/>
</dbReference>
<comment type="cofactor">
    <cofactor evidence="9">
        <name>Mg(2+)</name>
        <dbReference type="ChEBI" id="CHEBI:18420"/>
    </cofactor>
    <cofactor evidence="9">
        <name>Mn(2+)</name>
        <dbReference type="ChEBI" id="CHEBI:29035"/>
    </cofactor>
    <text evidence="9">Mg(2+). Can also accept Mn(2+).</text>
</comment>
<name>A0A918Z2T5_9GAMM</name>
<feature type="binding site" evidence="9">
    <location>
        <position position="353"/>
    </location>
    <ligand>
        <name>Mg(2+)</name>
        <dbReference type="ChEBI" id="CHEBI:18420"/>
    </ligand>
</feature>
<dbReference type="GO" id="GO:0006085">
    <property type="term" value="P:acetyl-CoA biosynthetic process"/>
    <property type="evidence" value="ECO:0007669"/>
    <property type="project" value="UniProtKB-UniRule"/>
</dbReference>
<evidence type="ECO:0000256" key="7">
    <source>
        <dbReference type="ARBA" id="ARBA00022840"/>
    </source>
</evidence>
<feature type="binding site" evidence="9">
    <location>
        <position position="68"/>
    </location>
    <ligand>
        <name>substrate</name>
    </ligand>
</feature>
<reference evidence="11" key="1">
    <citation type="journal article" date="2014" name="Int. J. Syst. Evol. Microbiol.">
        <title>Complete genome sequence of Corynebacterium casei LMG S-19264T (=DSM 44701T), isolated from a smear-ripened cheese.</title>
        <authorList>
            <consortium name="US DOE Joint Genome Institute (JGI-PGF)"/>
            <person name="Walter F."/>
            <person name="Albersmeier A."/>
            <person name="Kalinowski J."/>
            <person name="Ruckert C."/>
        </authorList>
    </citation>
    <scope>NUCLEOTIDE SEQUENCE</scope>
    <source>
        <strain evidence="11">KCTC 32020</strain>
    </source>
</reference>
<dbReference type="RefSeq" id="WP_146472217.1">
    <property type="nucleotide sequence ID" value="NZ_BNCF01000007.1"/>
</dbReference>
<dbReference type="InterPro" id="IPR000890">
    <property type="entry name" value="Aliphatic_acid_kin_short-chain"/>
</dbReference>
<gene>
    <name evidence="9" type="primary">ackA</name>
    <name evidence="11" type="ORF">GCM10007167_15570</name>
</gene>
<dbReference type="GO" id="GO:0000287">
    <property type="term" value="F:magnesium ion binding"/>
    <property type="evidence" value="ECO:0007669"/>
    <property type="project" value="UniProtKB-UniRule"/>
</dbReference>
<evidence type="ECO:0000256" key="8">
    <source>
        <dbReference type="ARBA" id="ARBA00022842"/>
    </source>
</evidence>
<keyword evidence="8 9" id="KW-0460">Magnesium</keyword>
<proteinExistence type="inferred from homology"/>
<evidence type="ECO:0000256" key="1">
    <source>
        <dbReference type="ARBA" id="ARBA00008748"/>
    </source>
</evidence>
<comment type="function">
    <text evidence="9">Catalyzes the formation of acetyl phosphate from acetate and ATP. Can also catalyze the reverse reaction.</text>
</comment>
<dbReference type="SUPFAM" id="SSF53067">
    <property type="entry name" value="Actin-like ATPase domain"/>
    <property type="match status" value="2"/>
</dbReference>
<protein>
    <recommendedName>
        <fullName evidence="9">Acetate kinase</fullName>
        <ecNumber evidence="9">2.7.2.1</ecNumber>
    </recommendedName>
    <alternativeName>
        <fullName evidence="9">Acetokinase</fullName>
    </alternativeName>
</protein>
<evidence type="ECO:0000256" key="9">
    <source>
        <dbReference type="HAMAP-Rule" id="MF_00020"/>
    </source>
</evidence>
<comment type="catalytic activity">
    <reaction evidence="9">
        <text>acetate + ATP = acetyl phosphate + ADP</text>
        <dbReference type="Rhea" id="RHEA:11352"/>
        <dbReference type="ChEBI" id="CHEBI:22191"/>
        <dbReference type="ChEBI" id="CHEBI:30089"/>
        <dbReference type="ChEBI" id="CHEBI:30616"/>
        <dbReference type="ChEBI" id="CHEBI:456216"/>
        <dbReference type="EC" id="2.7.2.1"/>
    </reaction>
</comment>
<organism evidence="11 12">
    <name type="scientific">Vulcaniibacterium thermophilum</name>
    <dbReference type="NCBI Taxonomy" id="1169913"/>
    <lineage>
        <taxon>Bacteria</taxon>
        <taxon>Pseudomonadati</taxon>
        <taxon>Pseudomonadota</taxon>
        <taxon>Gammaproteobacteria</taxon>
        <taxon>Lysobacterales</taxon>
        <taxon>Lysobacteraceae</taxon>
        <taxon>Vulcaniibacterium</taxon>
    </lineage>
</organism>
<feature type="site" description="Transition state stabilizer" evidence="9">
    <location>
        <position position="215"/>
    </location>
</feature>
<dbReference type="Pfam" id="PF00871">
    <property type="entry name" value="Acetate_kinase"/>
    <property type="match status" value="1"/>
</dbReference>
<comment type="pathway">
    <text evidence="9">Metabolic intermediate biosynthesis; acetyl-CoA biosynthesis; acetyl-CoA from acetate: step 1/2.</text>
</comment>
<evidence type="ECO:0000256" key="3">
    <source>
        <dbReference type="ARBA" id="ARBA00022679"/>
    </source>
</evidence>
<comment type="caution">
    <text evidence="9">Lacks conserved residue(s) required for the propagation of feature annotation.</text>
</comment>
<evidence type="ECO:0000256" key="5">
    <source>
        <dbReference type="ARBA" id="ARBA00022741"/>
    </source>
</evidence>
<dbReference type="InterPro" id="IPR023865">
    <property type="entry name" value="Aliphatic_acid_kinase_CS"/>
</dbReference>
<comment type="subunit">
    <text evidence="9">Homodimer.</text>
</comment>
<dbReference type="EMBL" id="BNCF01000007">
    <property type="protein sequence ID" value="GHE34303.1"/>
    <property type="molecule type" value="Genomic_DNA"/>
</dbReference>
<dbReference type="InterPro" id="IPR043129">
    <property type="entry name" value="ATPase_NBD"/>
</dbReference>
<dbReference type="HAMAP" id="MF_00020">
    <property type="entry name" value="Acetate_kinase"/>
    <property type="match status" value="1"/>
</dbReference>